<evidence type="ECO:0000313" key="2">
    <source>
        <dbReference type="EMBL" id="ANI93594.1"/>
    </source>
</evidence>
<organism evidence="2 3">
    <name type="scientific">Dietzia timorensis</name>
    <dbReference type="NCBI Taxonomy" id="499555"/>
    <lineage>
        <taxon>Bacteria</taxon>
        <taxon>Bacillati</taxon>
        <taxon>Actinomycetota</taxon>
        <taxon>Actinomycetes</taxon>
        <taxon>Mycobacteriales</taxon>
        <taxon>Dietziaceae</taxon>
        <taxon>Dietzia</taxon>
    </lineage>
</organism>
<evidence type="ECO:0000313" key="3">
    <source>
        <dbReference type="Proteomes" id="UP000186104"/>
    </source>
</evidence>
<dbReference type="PANTHER" id="PTHR46623:SF10">
    <property type="entry name" value="CARBOXYMETHYLENEBUTENOLIDASE HOMOLOG"/>
    <property type="match status" value="1"/>
</dbReference>
<dbReference type="Pfam" id="PF01738">
    <property type="entry name" value="DLH"/>
    <property type="match status" value="1"/>
</dbReference>
<sequence>MGYISVETADGPAEAYLASAREEAAPGVILYMDALGLRPQIAEMCERIAGWGYAVLAPNVFHREGSVAELAPRADMRTPEGRDEVIAAAKPRIGRLDTDRAERDVDAYVRGLRSLAEVRDGRVATVGFCMGARLALRTAGRHPDSVALAAGFHGGGLVTGDSDSPHLAIASARAALLFGHADNDPGMTPENAATLDAAARDAGLQSSSAIYPDAPHGYTMADTVMYQEQGAERAFAELREALGRHLPA</sequence>
<dbReference type="InterPro" id="IPR029058">
    <property type="entry name" value="AB_hydrolase_fold"/>
</dbReference>
<dbReference type="PANTHER" id="PTHR46623">
    <property type="entry name" value="CARBOXYMETHYLENEBUTENOLIDASE-RELATED"/>
    <property type="match status" value="1"/>
</dbReference>
<dbReference type="AlphaFoldDB" id="A0A173LPH6"/>
<dbReference type="EMBL" id="CP015961">
    <property type="protein sequence ID" value="ANI93594.1"/>
    <property type="molecule type" value="Genomic_DNA"/>
</dbReference>
<dbReference type="InterPro" id="IPR051049">
    <property type="entry name" value="Dienelactone_hydrolase-like"/>
</dbReference>
<dbReference type="Gene3D" id="3.40.50.1820">
    <property type="entry name" value="alpha/beta hydrolase"/>
    <property type="match status" value="1"/>
</dbReference>
<dbReference type="KEGG" id="dtm:BJL86_2834"/>
<evidence type="ECO:0000259" key="1">
    <source>
        <dbReference type="Pfam" id="PF01738"/>
    </source>
</evidence>
<keyword evidence="3" id="KW-1185">Reference proteome</keyword>
<dbReference type="OrthoDB" id="9787933at2"/>
<proteinExistence type="predicted"/>
<dbReference type="GO" id="GO:0016787">
    <property type="term" value="F:hydrolase activity"/>
    <property type="evidence" value="ECO:0007669"/>
    <property type="project" value="InterPro"/>
</dbReference>
<feature type="domain" description="Dienelactone hydrolase" evidence="1">
    <location>
        <begin position="14"/>
        <end position="245"/>
    </location>
</feature>
<dbReference type="SUPFAM" id="SSF53474">
    <property type="entry name" value="alpha/beta-Hydrolases"/>
    <property type="match status" value="1"/>
</dbReference>
<gene>
    <name evidence="2" type="ORF">BJL86_2834</name>
</gene>
<accession>A0A173LPH6</accession>
<protein>
    <submittedName>
        <fullName evidence="2">Carboxymethylenebutenolidase-like protein</fullName>
    </submittedName>
</protein>
<dbReference type="RefSeq" id="WP_075845045.1">
    <property type="nucleotide sequence ID" value="NZ_CP015961.1"/>
</dbReference>
<dbReference type="Proteomes" id="UP000186104">
    <property type="component" value="Chromosome"/>
</dbReference>
<dbReference type="InterPro" id="IPR002925">
    <property type="entry name" value="Dienelactn_hydro"/>
</dbReference>
<name>A0A173LPH6_9ACTN</name>
<dbReference type="STRING" id="499555.BJL86_2834"/>
<reference evidence="2 3" key="1">
    <citation type="submission" date="2016-06" db="EMBL/GenBank/DDBJ databases">
        <title>Complete genome sequence of a saline-alkali tolerant type strain Dietzia timorensis ID05-A0528T.</title>
        <authorList>
            <person name="Wu X."/>
        </authorList>
    </citation>
    <scope>NUCLEOTIDE SEQUENCE [LARGE SCALE GENOMIC DNA]</scope>
    <source>
        <strain evidence="2 3">ID05-A0528</strain>
    </source>
</reference>